<comment type="caution">
    <text evidence="1">The sequence shown here is derived from an EMBL/GenBank/DDBJ whole genome shotgun (WGS) entry which is preliminary data.</text>
</comment>
<dbReference type="Proteomes" id="UP000805841">
    <property type="component" value="Unassembled WGS sequence"/>
</dbReference>
<accession>A0ABR7Z991</accession>
<dbReference type="EMBL" id="JAAOCA010000052">
    <property type="protein sequence ID" value="MBD1602126.1"/>
    <property type="molecule type" value="Genomic_DNA"/>
</dbReference>
<sequence>MSTFRRCVEIVCRGNGASGEVRAALEDDFHHFRVKANYHDGVLRQIEGEALRIPYTACAQAMDQVHLLLGMSITRIAHSVTRQTDPQHQCTHLLDLAGLAIASAARGTSERRYAIQVPQRVDERTRPTLERDGEQLLVWNVQGMSIKGPAPFVDIDLREGMARWALNHLPEELAEAALLLRRCTLISMGRMYDLDAQEHASSTGRCFSQQPQRAVHALRMKGSTWDFSAAQGRLCAGDQAWLAECGRPLPGPLPG</sequence>
<dbReference type="RefSeq" id="WP_190426635.1">
    <property type="nucleotide sequence ID" value="NZ_JAAOCA010000052.1"/>
</dbReference>
<gene>
    <name evidence="1" type="ORF">HAQ05_25940</name>
</gene>
<reference evidence="1 2" key="1">
    <citation type="journal article" date="2020" name="Insects">
        <title>Bacteria Belonging to Pseudomonas typographi sp. nov. from the Bark Beetle Ips typographus Have Genomic Potential to Aid in the Host Ecology.</title>
        <authorList>
            <person name="Peral-Aranega E."/>
            <person name="Saati-Santamaria Z."/>
            <person name="Kolarik M."/>
            <person name="Rivas R."/>
            <person name="Garcia-Fraile P."/>
        </authorList>
    </citation>
    <scope>NUCLEOTIDE SEQUENCE [LARGE SCALE GENOMIC DNA]</scope>
    <source>
        <strain evidence="1 2">CA3A</strain>
    </source>
</reference>
<proteinExistence type="predicted"/>
<evidence type="ECO:0000313" key="1">
    <source>
        <dbReference type="EMBL" id="MBD1602126.1"/>
    </source>
</evidence>
<protein>
    <submittedName>
        <fullName evidence="1">DUF2889 domain-containing protein</fullName>
    </submittedName>
</protein>
<dbReference type="Pfam" id="PF11136">
    <property type="entry name" value="DUF2889"/>
    <property type="match status" value="1"/>
</dbReference>
<keyword evidence="2" id="KW-1185">Reference proteome</keyword>
<organism evidence="1 2">
    <name type="scientific">Pseudomonas typographi</name>
    <dbReference type="NCBI Taxonomy" id="2715964"/>
    <lineage>
        <taxon>Bacteria</taxon>
        <taxon>Pseudomonadati</taxon>
        <taxon>Pseudomonadota</taxon>
        <taxon>Gammaproteobacteria</taxon>
        <taxon>Pseudomonadales</taxon>
        <taxon>Pseudomonadaceae</taxon>
        <taxon>Pseudomonas</taxon>
    </lineage>
</organism>
<name>A0ABR7Z991_9PSED</name>
<evidence type="ECO:0000313" key="2">
    <source>
        <dbReference type="Proteomes" id="UP000805841"/>
    </source>
</evidence>
<dbReference type="InterPro" id="IPR021312">
    <property type="entry name" value="DUF2889"/>
</dbReference>